<dbReference type="SUPFAM" id="SSF53067">
    <property type="entry name" value="Actin-like ATPase domain"/>
    <property type="match status" value="1"/>
</dbReference>
<dbReference type="InterPro" id="IPR043129">
    <property type="entry name" value="ATPase_NBD"/>
</dbReference>
<dbReference type="Proteomes" id="UP000186400">
    <property type="component" value="Unassembled WGS sequence"/>
</dbReference>
<dbReference type="PANTHER" id="PTHR18964:SF169">
    <property type="entry name" value="N-ACETYLMANNOSAMINE KINASE"/>
    <property type="match status" value="1"/>
</dbReference>
<organism evidence="1 2">
    <name type="scientific">Alkalispirochaeta americana</name>
    <dbReference type="NCBI Taxonomy" id="159291"/>
    <lineage>
        <taxon>Bacteria</taxon>
        <taxon>Pseudomonadati</taxon>
        <taxon>Spirochaetota</taxon>
        <taxon>Spirochaetia</taxon>
        <taxon>Spirochaetales</taxon>
        <taxon>Spirochaetaceae</taxon>
        <taxon>Alkalispirochaeta</taxon>
    </lineage>
</organism>
<dbReference type="PANTHER" id="PTHR18964">
    <property type="entry name" value="ROK (REPRESSOR, ORF, KINASE) FAMILY"/>
    <property type="match status" value="1"/>
</dbReference>
<gene>
    <name evidence="1" type="ORF">SAMN05920897_104171</name>
</gene>
<protein>
    <submittedName>
        <fullName evidence="1">Glucokinase</fullName>
    </submittedName>
</protein>
<dbReference type="AlphaFoldDB" id="A0A1N6QHV2"/>
<proteinExistence type="predicted"/>
<dbReference type="RefSeq" id="WP_076488124.1">
    <property type="nucleotide sequence ID" value="NZ_FTMS01000004.1"/>
</dbReference>
<dbReference type="CDD" id="cd23763">
    <property type="entry name" value="ASKHA_ATPase_ROK"/>
    <property type="match status" value="1"/>
</dbReference>
<dbReference type="InterPro" id="IPR000600">
    <property type="entry name" value="ROK"/>
</dbReference>
<name>A0A1N6QHV2_9SPIO</name>
<keyword evidence="2" id="KW-1185">Reference proteome</keyword>
<dbReference type="GO" id="GO:0016301">
    <property type="term" value="F:kinase activity"/>
    <property type="evidence" value="ECO:0007669"/>
    <property type="project" value="UniProtKB-KW"/>
</dbReference>
<keyword evidence="1" id="KW-0418">Kinase</keyword>
<reference evidence="1 2" key="1">
    <citation type="submission" date="2017-01" db="EMBL/GenBank/DDBJ databases">
        <authorList>
            <person name="Mah S.A."/>
            <person name="Swanson W.J."/>
            <person name="Moy G.W."/>
            <person name="Vacquier V.D."/>
        </authorList>
    </citation>
    <scope>NUCLEOTIDE SEQUENCE [LARGE SCALE GENOMIC DNA]</scope>
    <source>
        <strain evidence="1 2">ASpG1</strain>
    </source>
</reference>
<accession>A0A1N6QHV2</accession>
<dbReference type="Gene3D" id="3.30.420.40">
    <property type="match status" value="2"/>
</dbReference>
<dbReference type="EMBL" id="FTMS01000004">
    <property type="protein sequence ID" value="SIQ15946.1"/>
    <property type="molecule type" value="Genomic_DNA"/>
</dbReference>
<dbReference type="Pfam" id="PF00480">
    <property type="entry name" value="ROK"/>
    <property type="match status" value="1"/>
</dbReference>
<sequence>MADSTIKRTQGADKPVAAVDIGATKTVVARFENDQVHQIARFPTPRDPRELVEQITATLQTASLTGTAIDRVGVGAPGPLDSRAGRFLKLPNLPEWENFPVVTALEEQLEAPVRLENDATAGALGEALYGKGKSYRSMFYITLSTGVGAGLIIDGKIFSGYRGLAGEVHAIDPGTFFGRERGETIIERASGPGMVRSARRLLQEGMASSLREESLDTYTLFAALDQGDPLARQVAQSARDAVAGLLVSVLTIVAPEVIVIGGGLCTESRWLVDPIRERVREALSIPELREIPLERAELWDTAVLFGAAHL</sequence>
<evidence type="ECO:0000313" key="1">
    <source>
        <dbReference type="EMBL" id="SIQ15946.1"/>
    </source>
</evidence>
<evidence type="ECO:0000313" key="2">
    <source>
        <dbReference type="Proteomes" id="UP000186400"/>
    </source>
</evidence>
<keyword evidence="1" id="KW-0808">Transferase</keyword>
<dbReference type="OrthoDB" id="369851at2"/>
<dbReference type="STRING" id="159291.SAMN05920897_104171"/>